<reference evidence="3" key="1">
    <citation type="submission" date="2025-08" db="UniProtKB">
        <authorList>
            <consortium name="RefSeq"/>
        </authorList>
    </citation>
    <scope>IDENTIFICATION</scope>
</reference>
<dbReference type="GeneID" id="122130372"/>
<accession>A0A8M1KAX5</accession>
<organism evidence="2 3">
    <name type="scientific">Clupea harengus</name>
    <name type="common">Atlantic herring</name>
    <dbReference type="NCBI Taxonomy" id="7950"/>
    <lineage>
        <taxon>Eukaryota</taxon>
        <taxon>Metazoa</taxon>
        <taxon>Chordata</taxon>
        <taxon>Craniata</taxon>
        <taxon>Vertebrata</taxon>
        <taxon>Euteleostomi</taxon>
        <taxon>Actinopterygii</taxon>
        <taxon>Neopterygii</taxon>
        <taxon>Teleostei</taxon>
        <taxon>Clupei</taxon>
        <taxon>Clupeiformes</taxon>
        <taxon>Clupeoidei</taxon>
        <taxon>Clupeidae</taxon>
        <taxon>Clupea</taxon>
    </lineage>
</organism>
<feature type="region of interest" description="Disordered" evidence="1">
    <location>
        <begin position="1"/>
        <end position="58"/>
    </location>
</feature>
<dbReference type="KEGG" id="char:122130372"/>
<dbReference type="OrthoDB" id="8962263at2759"/>
<sequence>MPQRGVQKRSLFEPSPEDESELSTPSTDVSLASTILLPESDDGNDELSPDQDSRKTQARHYKTLSTMYSRPNSKPNQCDVAQILNLEFEARRAFIDSDAIRKEDRAAKVMDAYPCFKDPRHAIDELGRILGGTNKRYIDETKNRWENFCANVQLYGLWKKVLKKPFPIDTYGAEFTIALLQSLPSLFPSPKLPPKRLGNASEALIHVLQGNEDPNKYLETRPLSSPVLLYDGTVCILAIGEVPVSPLENAFDGMITLMAYYYAFNLTYPKCIATLLSNSDRGSF</sequence>
<dbReference type="Proteomes" id="UP000515152">
    <property type="component" value="Unplaced"/>
</dbReference>
<dbReference type="RefSeq" id="XP_042561042.1">
    <property type="nucleotide sequence ID" value="XM_042705108.1"/>
</dbReference>
<evidence type="ECO:0000313" key="2">
    <source>
        <dbReference type="Proteomes" id="UP000515152"/>
    </source>
</evidence>
<proteinExistence type="predicted"/>
<keyword evidence="2" id="KW-1185">Reference proteome</keyword>
<feature type="compositionally biased region" description="Acidic residues" evidence="1">
    <location>
        <begin position="39"/>
        <end position="49"/>
    </location>
</feature>
<gene>
    <name evidence="3" type="primary">LOC122130372</name>
</gene>
<protein>
    <submittedName>
        <fullName evidence="3">Uncharacterized protein LOC122130372</fullName>
    </submittedName>
</protein>
<evidence type="ECO:0000256" key="1">
    <source>
        <dbReference type="SAM" id="MobiDB-lite"/>
    </source>
</evidence>
<name>A0A8M1KAX5_CLUHA</name>
<dbReference type="AlphaFoldDB" id="A0A8M1KAX5"/>
<evidence type="ECO:0000313" key="3">
    <source>
        <dbReference type="RefSeq" id="XP_042561042.1"/>
    </source>
</evidence>
<feature type="compositionally biased region" description="Polar residues" evidence="1">
    <location>
        <begin position="22"/>
        <end position="33"/>
    </location>
</feature>